<evidence type="ECO:0000259" key="1">
    <source>
        <dbReference type="PROSITE" id="PS50125"/>
    </source>
</evidence>
<protein>
    <recommendedName>
        <fullName evidence="1">Guanylate cyclase domain-containing protein</fullName>
    </recommendedName>
</protein>
<dbReference type="PROSITE" id="PS50125">
    <property type="entry name" value="GUANYLATE_CYCLASE_2"/>
    <property type="match status" value="1"/>
</dbReference>
<organism evidence="2 3">
    <name type="scientific">Dunaliella salina</name>
    <name type="common">Green alga</name>
    <name type="synonym">Protococcus salinus</name>
    <dbReference type="NCBI Taxonomy" id="3046"/>
    <lineage>
        <taxon>Eukaryota</taxon>
        <taxon>Viridiplantae</taxon>
        <taxon>Chlorophyta</taxon>
        <taxon>core chlorophytes</taxon>
        <taxon>Chlorophyceae</taxon>
        <taxon>CS clade</taxon>
        <taxon>Chlamydomonadales</taxon>
        <taxon>Dunaliellaceae</taxon>
        <taxon>Dunaliella</taxon>
    </lineage>
</organism>
<dbReference type="PANTHER" id="PTHR45655">
    <property type="entry name" value="GUANYLATE CYCLASE SOLUBLE SUBUNIT BETA-2"/>
    <property type="match status" value="1"/>
</dbReference>
<dbReference type="InterPro" id="IPR029787">
    <property type="entry name" value="Nucleotide_cyclase"/>
</dbReference>
<keyword evidence="3" id="KW-1185">Reference proteome</keyword>
<comment type="caution">
    <text evidence="2">The sequence shown here is derived from an EMBL/GenBank/DDBJ whole genome shotgun (WGS) entry which is preliminary data.</text>
</comment>
<name>A0ABQ7FSQ0_DUNSA</name>
<sequence length="75" mass="7831">MMALAIEMQRATYDVFMPDGQPVQARIGIHTGSCVSGLVGLTVPKWSVFGDSGASIPCLGMFAPLSLLETSMPGS</sequence>
<accession>A0ABQ7FSQ0</accession>
<dbReference type="Proteomes" id="UP000815325">
    <property type="component" value="Unassembled WGS sequence"/>
</dbReference>
<dbReference type="Gene3D" id="3.30.70.1230">
    <property type="entry name" value="Nucleotide cyclase"/>
    <property type="match status" value="1"/>
</dbReference>
<feature type="domain" description="Guanylate cyclase" evidence="1">
    <location>
        <begin position="1"/>
        <end position="52"/>
    </location>
</feature>
<evidence type="ECO:0000313" key="2">
    <source>
        <dbReference type="EMBL" id="KAF5825377.1"/>
    </source>
</evidence>
<dbReference type="InterPro" id="IPR001054">
    <property type="entry name" value="A/G_cyclase"/>
</dbReference>
<dbReference type="SUPFAM" id="SSF55073">
    <property type="entry name" value="Nucleotide cyclase"/>
    <property type="match status" value="1"/>
</dbReference>
<dbReference type="PANTHER" id="PTHR45655:SF5">
    <property type="entry name" value="SOLUBLE GUANYLATE CYCLASE 89DA-RELATED"/>
    <property type="match status" value="1"/>
</dbReference>
<dbReference type="Pfam" id="PF00211">
    <property type="entry name" value="Guanylate_cyc"/>
    <property type="match status" value="1"/>
</dbReference>
<dbReference type="EMBL" id="MU073461">
    <property type="protein sequence ID" value="KAF5825377.1"/>
    <property type="molecule type" value="Genomic_DNA"/>
</dbReference>
<reference evidence="2" key="1">
    <citation type="submission" date="2017-08" db="EMBL/GenBank/DDBJ databases">
        <authorList>
            <person name="Polle J.E."/>
            <person name="Barry K."/>
            <person name="Cushman J."/>
            <person name="Schmutz J."/>
            <person name="Tran D."/>
            <person name="Hathwaick L.T."/>
            <person name="Yim W.C."/>
            <person name="Jenkins J."/>
            <person name="Mckie-Krisberg Z.M."/>
            <person name="Prochnik S."/>
            <person name="Lindquist E."/>
            <person name="Dockter R.B."/>
            <person name="Adam C."/>
            <person name="Molina H."/>
            <person name="Bunkerborg J."/>
            <person name="Jin E."/>
            <person name="Buchheim M."/>
            <person name="Magnuson J."/>
        </authorList>
    </citation>
    <scope>NUCLEOTIDE SEQUENCE</scope>
    <source>
        <strain evidence="2">CCAP 19/18</strain>
    </source>
</reference>
<gene>
    <name evidence="2" type="ORF">DUNSADRAFT_11003</name>
</gene>
<evidence type="ECO:0000313" key="3">
    <source>
        <dbReference type="Proteomes" id="UP000815325"/>
    </source>
</evidence>
<proteinExistence type="predicted"/>